<gene>
    <name evidence="1" type="ORF">ILYODFUR_021182</name>
</gene>
<dbReference type="Proteomes" id="UP001482620">
    <property type="component" value="Unassembled WGS sequence"/>
</dbReference>
<sequence length="103" mass="11943">MLGPSFHLLFFLLSLSPSRHPFMLSSVFLLVIPSFLPSFFPSYHSLLGHPFFPYLCSSFMNCVDLLLSFLHSSFSSSLENKVKFCNLYFKMRVKNRELCNFDS</sequence>
<proteinExistence type="predicted"/>
<reference evidence="1 2" key="1">
    <citation type="submission" date="2021-06" db="EMBL/GenBank/DDBJ databases">
        <authorList>
            <person name="Palmer J.M."/>
        </authorList>
    </citation>
    <scope>NUCLEOTIDE SEQUENCE [LARGE SCALE GENOMIC DNA]</scope>
    <source>
        <strain evidence="2">if_2019</strain>
        <tissue evidence="1">Muscle</tissue>
    </source>
</reference>
<accession>A0ABV0TLJ8</accession>
<evidence type="ECO:0000313" key="1">
    <source>
        <dbReference type="EMBL" id="MEQ2233384.1"/>
    </source>
</evidence>
<evidence type="ECO:0000313" key="2">
    <source>
        <dbReference type="Proteomes" id="UP001482620"/>
    </source>
</evidence>
<comment type="caution">
    <text evidence="1">The sequence shown here is derived from an EMBL/GenBank/DDBJ whole genome shotgun (WGS) entry which is preliminary data.</text>
</comment>
<protein>
    <submittedName>
        <fullName evidence="1">Uncharacterized protein</fullName>
    </submittedName>
</protein>
<keyword evidence="2" id="KW-1185">Reference proteome</keyword>
<name>A0ABV0TLJ8_9TELE</name>
<organism evidence="1 2">
    <name type="scientific">Ilyodon furcidens</name>
    <name type="common">goldbreast splitfin</name>
    <dbReference type="NCBI Taxonomy" id="33524"/>
    <lineage>
        <taxon>Eukaryota</taxon>
        <taxon>Metazoa</taxon>
        <taxon>Chordata</taxon>
        <taxon>Craniata</taxon>
        <taxon>Vertebrata</taxon>
        <taxon>Euteleostomi</taxon>
        <taxon>Actinopterygii</taxon>
        <taxon>Neopterygii</taxon>
        <taxon>Teleostei</taxon>
        <taxon>Neoteleostei</taxon>
        <taxon>Acanthomorphata</taxon>
        <taxon>Ovalentaria</taxon>
        <taxon>Atherinomorphae</taxon>
        <taxon>Cyprinodontiformes</taxon>
        <taxon>Goodeidae</taxon>
        <taxon>Ilyodon</taxon>
    </lineage>
</organism>
<dbReference type="EMBL" id="JAHRIQ010036995">
    <property type="protein sequence ID" value="MEQ2233384.1"/>
    <property type="molecule type" value="Genomic_DNA"/>
</dbReference>